<protein>
    <submittedName>
        <fullName evidence="1">Uncharacterized protein</fullName>
    </submittedName>
</protein>
<comment type="caution">
    <text evidence="1">The sequence shown here is derived from an EMBL/GenBank/DDBJ whole genome shotgun (WGS) entry which is preliminary data.</text>
</comment>
<reference evidence="1" key="1">
    <citation type="submission" date="2018-07" db="EMBL/GenBank/DDBJ databases">
        <authorList>
            <consortium name="PulseNet: The National Subtyping Network for Foodborne Disease Surveillance"/>
            <person name="Tarr C.L."/>
            <person name="Trees E."/>
            <person name="Katz L.S."/>
            <person name="Carleton-Romer H.A."/>
            <person name="Stroika S."/>
            <person name="Kucerova Z."/>
            <person name="Roache K.F."/>
            <person name="Sabol A.L."/>
            <person name="Besser J."/>
            <person name="Gerner-Smidt P."/>
        </authorList>
    </citation>
    <scope>NUCLEOTIDE SEQUENCE</scope>
    <source>
        <strain evidence="1">PNUSAS004667</strain>
    </source>
</reference>
<organism evidence="1">
    <name type="scientific">Salmonella derby</name>
    <dbReference type="NCBI Taxonomy" id="28144"/>
    <lineage>
        <taxon>Bacteria</taxon>
        <taxon>Pseudomonadati</taxon>
        <taxon>Pseudomonadota</taxon>
        <taxon>Gammaproteobacteria</taxon>
        <taxon>Enterobacterales</taxon>
        <taxon>Enterobacteriaceae</taxon>
        <taxon>Salmonella</taxon>
    </lineage>
</organism>
<name>A0A627RZ27_SALDE</name>
<dbReference type="EMBL" id="AALSHD010000219">
    <property type="protein sequence ID" value="EDC8515279.1"/>
    <property type="molecule type" value="Genomic_DNA"/>
</dbReference>
<proteinExistence type="predicted"/>
<accession>A0A627RZ27</accession>
<evidence type="ECO:0000313" key="1">
    <source>
        <dbReference type="EMBL" id="EDC8515279.1"/>
    </source>
</evidence>
<sequence length="67" mass="7739">MTVFLHQTGCRTIYRCVRRKYHIRRSSASSLTNSLRSVVRLRRAVSAHSKTVMRLSTESGDNAKRNM</sequence>
<gene>
    <name evidence="1" type="ORF">BKQ95_23600</name>
</gene>
<dbReference type="AlphaFoldDB" id="A0A627RZ27"/>